<gene>
    <name evidence="1" type="ORF">GMARGA_LOCUS12893</name>
</gene>
<accession>A0ABN7V0F5</accession>
<protein>
    <submittedName>
        <fullName evidence="1">16076_t:CDS:1</fullName>
    </submittedName>
</protein>
<name>A0ABN7V0F5_GIGMA</name>
<dbReference type="EMBL" id="CAJVQB010008038">
    <property type="protein sequence ID" value="CAG8713101.1"/>
    <property type="molecule type" value="Genomic_DNA"/>
</dbReference>
<comment type="caution">
    <text evidence="1">The sequence shown here is derived from an EMBL/GenBank/DDBJ whole genome shotgun (WGS) entry which is preliminary data.</text>
</comment>
<reference evidence="1 2" key="1">
    <citation type="submission" date="2021-06" db="EMBL/GenBank/DDBJ databases">
        <authorList>
            <person name="Kallberg Y."/>
            <person name="Tangrot J."/>
            <person name="Rosling A."/>
        </authorList>
    </citation>
    <scope>NUCLEOTIDE SEQUENCE [LARGE SCALE GENOMIC DNA]</scope>
    <source>
        <strain evidence="1 2">120-4 pot B 10/14</strain>
    </source>
</reference>
<keyword evidence="2" id="KW-1185">Reference proteome</keyword>
<sequence>MTNTNFEETKARFNEQKALKKDQLVAAWLGLNIPKIIATIRNALEMPKYFGYKKASNQHLTEEELQYLNFLEDHFKETRDSKKALENQKCGTMDYGVEEVLKQAEYFGENHLKLPKPLVQSKIPSIVIDNGLDKSDQDMTKSYYLLNNKKKAENQEKKENERRAISYKEEERFKRQIRKRVIEDPTLKEIMKKLEDLESQQMELMHF</sequence>
<evidence type="ECO:0000313" key="2">
    <source>
        <dbReference type="Proteomes" id="UP000789901"/>
    </source>
</evidence>
<proteinExistence type="predicted"/>
<evidence type="ECO:0000313" key="1">
    <source>
        <dbReference type="EMBL" id="CAG8713101.1"/>
    </source>
</evidence>
<dbReference type="Proteomes" id="UP000789901">
    <property type="component" value="Unassembled WGS sequence"/>
</dbReference>
<organism evidence="1 2">
    <name type="scientific">Gigaspora margarita</name>
    <dbReference type="NCBI Taxonomy" id="4874"/>
    <lineage>
        <taxon>Eukaryota</taxon>
        <taxon>Fungi</taxon>
        <taxon>Fungi incertae sedis</taxon>
        <taxon>Mucoromycota</taxon>
        <taxon>Glomeromycotina</taxon>
        <taxon>Glomeromycetes</taxon>
        <taxon>Diversisporales</taxon>
        <taxon>Gigasporaceae</taxon>
        <taxon>Gigaspora</taxon>
    </lineage>
</organism>